<feature type="compositionally biased region" description="Polar residues" evidence="1">
    <location>
        <begin position="304"/>
        <end position="322"/>
    </location>
</feature>
<name>A0A3N4ILH4_ASCIM</name>
<evidence type="ECO:0000313" key="2">
    <source>
        <dbReference type="EMBL" id="RPA85041.1"/>
    </source>
</evidence>
<evidence type="ECO:0000256" key="1">
    <source>
        <dbReference type="SAM" id="MobiDB-lite"/>
    </source>
</evidence>
<dbReference type="EMBL" id="ML119655">
    <property type="protein sequence ID" value="RPA85041.1"/>
    <property type="molecule type" value="Genomic_DNA"/>
</dbReference>
<sequence>MRTLTMNVTEPMAIEAHSRRAWFNLDTEIYILELPERKSVFTTRSKMINRKAQPYTCKCLYRKGIQQILFLLLRSHAMFGGLALMVEVNQAHQKAKSCNQMERAPDPDTQPIHHQSGTVTSSQPFNHQHVQHHPQSHASTQHAANLRQAISYPTLAPEMVEIGVVLYTRVRSQHASRRPVVFRVSLNLNDIIPDWHDYLYNLALRHTAWVERPTSIQYDTSQERHIFVGEVVGASEPAQSPIQSRMTGSIRQLLYYSLLKKSSESKSTTGVTKRPARQSMRSCIGYSSDHSGENVPPPERLRTKVSSTPTLANTTEASPHSQQVEDDSHGTYCLSVYNWKGQT</sequence>
<dbReference type="AlphaFoldDB" id="A0A3N4ILH4"/>
<proteinExistence type="predicted"/>
<dbReference type="Proteomes" id="UP000275078">
    <property type="component" value="Unassembled WGS sequence"/>
</dbReference>
<protein>
    <submittedName>
        <fullName evidence="2">Uncharacterized protein</fullName>
    </submittedName>
</protein>
<feature type="region of interest" description="Disordered" evidence="1">
    <location>
        <begin position="266"/>
        <end position="327"/>
    </location>
</feature>
<feature type="compositionally biased region" description="Polar residues" evidence="1">
    <location>
        <begin position="112"/>
        <end position="126"/>
    </location>
</feature>
<feature type="region of interest" description="Disordered" evidence="1">
    <location>
        <begin position="101"/>
        <end position="126"/>
    </location>
</feature>
<accession>A0A3N4ILH4</accession>
<reference evidence="2 3" key="1">
    <citation type="journal article" date="2018" name="Nat. Ecol. Evol.">
        <title>Pezizomycetes genomes reveal the molecular basis of ectomycorrhizal truffle lifestyle.</title>
        <authorList>
            <person name="Murat C."/>
            <person name="Payen T."/>
            <person name="Noel B."/>
            <person name="Kuo A."/>
            <person name="Morin E."/>
            <person name="Chen J."/>
            <person name="Kohler A."/>
            <person name="Krizsan K."/>
            <person name="Balestrini R."/>
            <person name="Da Silva C."/>
            <person name="Montanini B."/>
            <person name="Hainaut M."/>
            <person name="Levati E."/>
            <person name="Barry K.W."/>
            <person name="Belfiori B."/>
            <person name="Cichocki N."/>
            <person name="Clum A."/>
            <person name="Dockter R.B."/>
            <person name="Fauchery L."/>
            <person name="Guy J."/>
            <person name="Iotti M."/>
            <person name="Le Tacon F."/>
            <person name="Lindquist E.A."/>
            <person name="Lipzen A."/>
            <person name="Malagnac F."/>
            <person name="Mello A."/>
            <person name="Molinier V."/>
            <person name="Miyauchi S."/>
            <person name="Poulain J."/>
            <person name="Riccioni C."/>
            <person name="Rubini A."/>
            <person name="Sitrit Y."/>
            <person name="Splivallo R."/>
            <person name="Traeger S."/>
            <person name="Wang M."/>
            <person name="Zifcakova L."/>
            <person name="Wipf D."/>
            <person name="Zambonelli A."/>
            <person name="Paolocci F."/>
            <person name="Nowrousian M."/>
            <person name="Ottonello S."/>
            <person name="Baldrian P."/>
            <person name="Spatafora J.W."/>
            <person name="Henrissat B."/>
            <person name="Nagy L.G."/>
            <person name="Aury J.M."/>
            <person name="Wincker P."/>
            <person name="Grigoriev I.V."/>
            <person name="Bonfante P."/>
            <person name="Martin F.M."/>
        </authorList>
    </citation>
    <scope>NUCLEOTIDE SEQUENCE [LARGE SCALE GENOMIC DNA]</scope>
    <source>
        <strain evidence="2 3">RN42</strain>
    </source>
</reference>
<keyword evidence="3" id="KW-1185">Reference proteome</keyword>
<gene>
    <name evidence="2" type="ORF">BJ508DRAFT_303089</name>
</gene>
<organism evidence="2 3">
    <name type="scientific">Ascobolus immersus RN42</name>
    <dbReference type="NCBI Taxonomy" id="1160509"/>
    <lineage>
        <taxon>Eukaryota</taxon>
        <taxon>Fungi</taxon>
        <taxon>Dikarya</taxon>
        <taxon>Ascomycota</taxon>
        <taxon>Pezizomycotina</taxon>
        <taxon>Pezizomycetes</taxon>
        <taxon>Pezizales</taxon>
        <taxon>Ascobolaceae</taxon>
        <taxon>Ascobolus</taxon>
    </lineage>
</organism>
<evidence type="ECO:0000313" key="3">
    <source>
        <dbReference type="Proteomes" id="UP000275078"/>
    </source>
</evidence>